<dbReference type="RefSeq" id="WP_027851879.1">
    <property type="nucleotide sequence ID" value="NZ_BSOR01000074.1"/>
</dbReference>
<dbReference type="Proteomes" id="UP001156682">
    <property type="component" value="Unassembled WGS sequence"/>
</dbReference>
<reference evidence="2" key="1">
    <citation type="journal article" date="2019" name="Int. J. Syst. Evol. Microbiol.">
        <title>The Global Catalogue of Microorganisms (GCM) 10K type strain sequencing project: providing services to taxonomists for standard genome sequencing and annotation.</title>
        <authorList>
            <consortium name="The Broad Institute Genomics Platform"/>
            <consortium name="The Broad Institute Genome Sequencing Center for Infectious Disease"/>
            <person name="Wu L."/>
            <person name="Ma J."/>
        </authorList>
    </citation>
    <scope>NUCLEOTIDE SEQUENCE [LARGE SCALE GENOMIC DNA]</scope>
    <source>
        <strain evidence="2">NBRC 100033</strain>
    </source>
</reference>
<evidence type="ECO:0000313" key="2">
    <source>
        <dbReference type="Proteomes" id="UP001156682"/>
    </source>
</evidence>
<proteinExistence type="predicted"/>
<comment type="caution">
    <text evidence="1">The sequence shown here is derived from an EMBL/GenBank/DDBJ whole genome shotgun (WGS) entry which is preliminary data.</text>
</comment>
<dbReference type="EMBL" id="BSOR01000074">
    <property type="protein sequence ID" value="GLR65089.1"/>
    <property type="molecule type" value="Genomic_DNA"/>
</dbReference>
<gene>
    <name evidence="1" type="ORF">GCM10007878_25280</name>
</gene>
<organism evidence="1 2">
    <name type="scientific">Marinospirillum insulare</name>
    <dbReference type="NCBI Taxonomy" id="217169"/>
    <lineage>
        <taxon>Bacteria</taxon>
        <taxon>Pseudomonadati</taxon>
        <taxon>Pseudomonadota</taxon>
        <taxon>Gammaproteobacteria</taxon>
        <taxon>Oceanospirillales</taxon>
        <taxon>Oceanospirillaceae</taxon>
        <taxon>Marinospirillum</taxon>
    </lineage>
</organism>
<keyword evidence="2" id="KW-1185">Reference proteome</keyword>
<accession>A0ABQ5ZYN8</accession>
<sequence>MNHSELHIVSAGELCFTINLEEFSGLTDVELARIPDLEFHLVDVSSNTANNPVRAIFYCPEALNDFLNQFKA</sequence>
<name>A0ABQ5ZYN8_9GAMM</name>
<protein>
    <submittedName>
        <fullName evidence="1">Uncharacterized protein</fullName>
    </submittedName>
</protein>
<evidence type="ECO:0000313" key="1">
    <source>
        <dbReference type="EMBL" id="GLR65089.1"/>
    </source>
</evidence>